<evidence type="ECO:0000313" key="7">
    <source>
        <dbReference type="EMBL" id="MBK1630790.1"/>
    </source>
</evidence>
<dbReference type="Pfam" id="PF09242">
    <property type="entry name" value="FCSD-flav_bind"/>
    <property type="match status" value="1"/>
</dbReference>
<dbReference type="Pfam" id="PF21706">
    <property type="entry name" value="FCSD_central"/>
    <property type="match status" value="1"/>
</dbReference>
<feature type="region of interest" description="Disordered" evidence="3">
    <location>
        <begin position="1"/>
        <end position="28"/>
    </location>
</feature>
<gene>
    <name evidence="7" type="ORF">CKO31_08545</name>
</gene>
<dbReference type="InterPro" id="IPR015323">
    <property type="entry name" value="FlavoCytC_S_DH_flav-bd"/>
</dbReference>
<evidence type="ECO:0000256" key="2">
    <source>
        <dbReference type="ARBA" id="ARBA00022827"/>
    </source>
</evidence>
<proteinExistence type="predicted"/>
<dbReference type="InterPro" id="IPR049386">
    <property type="entry name" value="FCSD_central"/>
</dbReference>
<feature type="domain" description="Flavocytochrome c sulphide dehydrogenase flavin-binding" evidence="5">
    <location>
        <begin position="391"/>
        <end position="460"/>
    </location>
</feature>
<dbReference type="PROSITE" id="PS51318">
    <property type="entry name" value="TAT"/>
    <property type="match status" value="1"/>
</dbReference>
<evidence type="ECO:0000259" key="6">
    <source>
        <dbReference type="Pfam" id="PF21706"/>
    </source>
</evidence>
<dbReference type="Proteomes" id="UP000748752">
    <property type="component" value="Unassembled WGS sequence"/>
</dbReference>
<evidence type="ECO:0000259" key="4">
    <source>
        <dbReference type="Pfam" id="PF07992"/>
    </source>
</evidence>
<dbReference type="InterPro" id="IPR036188">
    <property type="entry name" value="FAD/NAD-bd_sf"/>
</dbReference>
<name>A0ABS1CG24_9GAMM</name>
<dbReference type="SUPFAM" id="SSF51905">
    <property type="entry name" value="FAD/NAD(P)-binding domain"/>
    <property type="match status" value="2"/>
</dbReference>
<dbReference type="Gene3D" id="3.50.50.60">
    <property type="entry name" value="FAD/NAD(P)-binding domain"/>
    <property type="match status" value="2"/>
</dbReference>
<dbReference type="InterPro" id="IPR052541">
    <property type="entry name" value="SQRD"/>
</dbReference>
<feature type="domain" description="FAD/NAD(P)-binding" evidence="4">
    <location>
        <begin position="70"/>
        <end position="188"/>
    </location>
</feature>
<dbReference type="InterPro" id="IPR016156">
    <property type="entry name" value="FAD/NAD-linked_Rdtase_dimer_sf"/>
</dbReference>
<dbReference type="InterPro" id="IPR037092">
    <property type="entry name" value="FlavoCytC_S_DH_flav-bd_sf"/>
</dbReference>
<organism evidence="7 8">
    <name type="scientific">Thiohalocapsa halophila</name>
    <dbReference type="NCBI Taxonomy" id="69359"/>
    <lineage>
        <taxon>Bacteria</taxon>
        <taxon>Pseudomonadati</taxon>
        <taxon>Pseudomonadota</taxon>
        <taxon>Gammaproteobacteria</taxon>
        <taxon>Chromatiales</taxon>
        <taxon>Chromatiaceae</taxon>
        <taxon>Thiohalocapsa</taxon>
    </lineage>
</organism>
<sequence>MSTSDRATTKPRNTTISSASARSKAADTSRRRFLGTGAAVLTTATLGAGGWLGAASRAAAQAAPSAPKARVVVVGGGYGGAIAAKYLKLADPDIRVTLIERSPYYVSCPLSNEVISGERDIDSLTFDYRGLTRRGVAVMQDEIVAVDPEAHYVRGAGGARYNYDKLILAPGVSFDYDPIDGMSEAVAESTIPHAWKAGAQTLLLRRQLQAMPDGGVVAIVAPPNPFRCPPGPYERAAQMALYFKHHKPKAKILILDAKDAFSKQALFQAGWQEHYGDMIEWVPGAAGGIIEAVDPKTRTLTGLVEDFQADVVNLIPHQRAAKLAVDAGLTDAAGWCPVDQQTFASEQAPDIHVIGDAAIAGAMPKSGYAANSQGKVCAAAVAAAINGEPPPAPSYVNTCYSILAHDHGISVAGVYELKDGNIVSVPGAGGLSPVDADARTRAMEVEYAIGWFRNITADMFT</sequence>
<dbReference type="PANTHER" id="PTHR43755:SF1">
    <property type="entry name" value="FAD-DEPENDENT PYRIDINE NUCLEOTIDE-DISULPHIDE OXIDOREDUCTASE"/>
    <property type="match status" value="1"/>
</dbReference>
<evidence type="ECO:0000256" key="1">
    <source>
        <dbReference type="ARBA" id="ARBA00022630"/>
    </source>
</evidence>
<keyword evidence="1" id="KW-0285">Flavoprotein</keyword>
<dbReference type="PANTHER" id="PTHR43755">
    <property type="match status" value="1"/>
</dbReference>
<feature type="compositionally biased region" description="Polar residues" evidence="3">
    <location>
        <begin position="1"/>
        <end position="21"/>
    </location>
</feature>
<dbReference type="Gene3D" id="3.90.760.10">
    <property type="entry name" value="Flavocytochrome c sulphide dehydrogenase, flavin-binding domain"/>
    <property type="match status" value="1"/>
</dbReference>
<dbReference type="EMBL" id="NRRV01000016">
    <property type="protein sequence ID" value="MBK1630790.1"/>
    <property type="molecule type" value="Genomic_DNA"/>
</dbReference>
<protein>
    <submittedName>
        <fullName evidence="7">Cytochrome C</fullName>
    </submittedName>
</protein>
<evidence type="ECO:0000259" key="5">
    <source>
        <dbReference type="Pfam" id="PF09242"/>
    </source>
</evidence>
<evidence type="ECO:0000313" key="8">
    <source>
        <dbReference type="Proteomes" id="UP000748752"/>
    </source>
</evidence>
<reference evidence="7 8" key="1">
    <citation type="journal article" date="2020" name="Microorganisms">
        <title>Osmotic Adaptation and Compatible Solute Biosynthesis of Phototrophic Bacteria as Revealed from Genome Analyses.</title>
        <authorList>
            <person name="Imhoff J.F."/>
            <person name="Rahn T."/>
            <person name="Kunzel S."/>
            <person name="Keller A."/>
            <person name="Neulinger S.C."/>
        </authorList>
    </citation>
    <scope>NUCLEOTIDE SEQUENCE [LARGE SCALE GENOMIC DNA]</scope>
    <source>
        <strain evidence="7 8">DSM 6210</strain>
    </source>
</reference>
<comment type="caution">
    <text evidence="7">The sequence shown here is derived from an EMBL/GenBank/DDBJ whole genome shotgun (WGS) entry which is preliminary data.</text>
</comment>
<evidence type="ECO:0000256" key="3">
    <source>
        <dbReference type="SAM" id="MobiDB-lite"/>
    </source>
</evidence>
<accession>A0ABS1CG24</accession>
<keyword evidence="8" id="KW-1185">Reference proteome</keyword>
<keyword evidence="2" id="KW-0274">FAD</keyword>
<dbReference type="InterPro" id="IPR023753">
    <property type="entry name" value="FAD/NAD-binding_dom"/>
</dbReference>
<dbReference type="SUPFAM" id="SSF55424">
    <property type="entry name" value="FAD/NAD-linked reductases, dimerisation (C-terminal) domain"/>
    <property type="match status" value="1"/>
</dbReference>
<dbReference type="InterPro" id="IPR006311">
    <property type="entry name" value="TAT_signal"/>
</dbReference>
<dbReference type="RefSeq" id="WP_200236007.1">
    <property type="nucleotide sequence ID" value="NZ_NRRV01000016.1"/>
</dbReference>
<dbReference type="Pfam" id="PF07992">
    <property type="entry name" value="Pyr_redox_2"/>
    <property type="match status" value="1"/>
</dbReference>
<feature type="domain" description="Sulfide dehydrogenase [flavocytochrome c] flavoprotein chain central" evidence="6">
    <location>
        <begin position="201"/>
        <end position="316"/>
    </location>
</feature>